<dbReference type="EMBL" id="CP000390">
    <property type="protein sequence ID" value="ABG62170.1"/>
    <property type="molecule type" value="Genomic_DNA"/>
</dbReference>
<dbReference type="OrthoDB" id="8086907at2"/>
<name>Q11KA5_CHESB</name>
<dbReference type="eggNOG" id="ENOG5031FV3">
    <property type="taxonomic scope" value="Bacteria"/>
</dbReference>
<dbReference type="AlphaFoldDB" id="Q11KA5"/>
<organism evidence="1">
    <name type="scientific">Chelativorans sp. (strain BNC1)</name>
    <dbReference type="NCBI Taxonomy" id="266779"/>
    <lineage>
        <taxon>Bacteria</taxon>
        <taxon>Pseudomonadati</taxon>
        <taxon>Pseudomonadota</taxon>
        <taxon>Alphaproteobacteria</taxon>
        <taxon>Hyphomicrobiales</taxon>
        <taxon>Phyllobacteriaceae</taxon>
        <taxon>Chelativorans</taxon>
    </lineage>
</organism>
<dbReference type="KEGG" id="mes:Meso_0770"/>
<accession>Q11KA5</accession>
<proteinExistence type="predicted"/>
<dbReference type="STRING" id="266779.Meso_0770"/>
<gene>
    <name evidence="1" type="ordered locus">Meso_0770</name>
</gene>
<dbReference type="HOGENOM" id="CLU_1843604_0_0_5"/>
<sequence length="135" mass="14630">MEEPNSMVPALAGELSLALKAFHRALILAEAGDDPTLQNPYTLLFAVIGDPRFAWTSGLSQLIVRLDEMLADGEISSVEDLLPFRGEVARLLGEEEGEDSEFRLRYLIALQNAPDVALATGGLRKILSKLPEAAP</sequence>
<protein>
    <submittedName>
        <fullName evidence="1">Uncharacterized protein</fullName>
    </submittedName>
</protein>
<evidence type="ECO:0000313" key="1">
    <source>
        <dbReference type="EMBL" id="ABG62170.1"/>
    </source>
</evidence>
<reference evidence="1" key="1">
    <citation type="submission" date="2006-06" db="EMBL/GenBank/DDBJ databases">
        <title>Complete sequence of chromosome of Chelativorans sp. BNC1.</title>
        <authorList>
            <consortium name="US DOE Joint Genome Institute"/>
            <person name="Copeland A."/>
            <person name="Lucas S."/>
            <person name="Lapidus A."/>
            <person name="Barry K."/>
            <person name="Detter J.C."/>
            <person name="Glavina del Rio T."/>
            <person name="Hammon N."/>
            <person name="Israni S."/>
            <person name="Dalin E."/>
            <person name="Tice H."/>
            <person name="Pitluck S."/>
            <person name="Chertkov O."/>
            <person name="Brettin T."/>
            <person name="Bruce D."/>
            <person name="Han C."/>
            <person name="Tapia R."/>
            <person name="Gilna P."/>
            <person name="Schmutz J."/>
            <person name="Larimer F."/>
            <person name="Land M."/>
            <person name="Hauser L."/>
            <person name="Kyrpides N."/>
            <person name="Mikhailova N."/>
            <person name="Richardson P."/>
        </authorList>
    </citation>
    <scope>NUCLEOTIDE SEQUENCE</scope>
    <source>
        <strain evidence="1">BNC1</strain>
    </source>
</reference>